<feature type="compositionally biased region" description="Polar residues" evidence="1">
    <location>
        <begin position="1617"/>
        <end position="1628"/>
    </location>
</feature>
<feature type="compositionally biased region" description="Basic and acidic residues" evidence="1">
    <location>
        <begin position="1492"/>
        <end position="1514"/>
    </location>
</feature>
<feature type="region of interest" description="Disordered" evidence="1">
    <location>
        <begin position="528"/>
        <end position="637"/>
    </location>
</feature>
<dbReference type="GO" id="GO:0005654">
    <property type="term" value="C:nucleoplasm"/>
    <property type="evidence" value="ECO:0007669"/>
    <property type="project" value="TreeGrafter"/>
</dbReference>
<feature type="compositionally biased region" description="Basic and acidic residues" evidence="1">
    <location>
        <begin position="427"/>
        <end position="489"/>
    </location>
</feature>
<feature type="compositionally biased region" description="Gly residues" evidence="1">
    <location>
        <begin position="297"/>
        <end position="311"/>
    </location>
</feature>
<feature type="compositionally biased region" description="Basic and acidic residues" evidence="1">
    <location>
        <begin position="1558"/>
        <end position="1570"/>
    </location>
</feature>
<feature type="compositionally biased region" description="Basic and acidic residues" evidence="1">
    <location>
        <begin position="1368"/>
        <end position="1403"/>
    </location>
</feature>
<feature type="compositionally biased region" description="Basic and acidic residues" evidence="1">
    <location>
        <begin position="543"/>
        <end position="571"/>
    </location>
</feature>
<feature type="compositionally biased region" description="Polar residues" evidence="1">
    <location>
        <begin position="1672"/>
        <end position="1683"/>
    </location>
</feature>
<feature type="compositionally biased region" description="Basic and acidic residues" evidence="1">
    <location>
        <begin position="595"/>
        <end position="616"/>
    </location>
</feature>
<dbReference type="InterPro" id="IPR055309">
    <property type="entry name" value="Znf318-like"/>
</dbReference>
<gene>
    <name evidence="2" type="ORF">Cvel_5656</name>
</gene>
<feature type="region of interest" description="Disordered" evidence="1">
    <location>
        <begin position="673"/>
        <end position="717"/>
    </location>
</feature>
<feature type="compositionally biased region" description="Basic and acidic residues" evidence="1">
    <location>
        <begin position="210"/>
        <end position="225"/>
    </location>
</feature>
<feature type="compositionally biased region" description="Basic and acidic residues" evidence="1">
    <location>
        <begin position="1095"/>
        <end position="1164"/>
    </location>
</feature>
<feature type="compositionally biased region" description="Basic and acidic residues" evidence="1">
    <location>
        <begin position="1429"/>
        <end position="1441"/>
    </location>
</feature>
<feature type="compositionally biased region" description="Low complexity" evidence="1">
    <location>
        <begin position="528"/>
        <end position="541"/>
    </location>
</feature>
<organism evidence="2">
    <name type="scientific">Chromera velia CCMP2878</name>
    <dbReference type="NCBI Taxonomy" id="1169474"/>
    <lineage>
        <taxon>Eukaryota</taxon>
        <taxon>Sar</taxon>
        <taxon>Alveolata</taxon>
        <taxon>Colpodellida</taxon>
        <taxon>Chromeraceae</taxon>
        <taxon>Chromera</taxon>
    </lineage>
</organism>
<feature type="compositionally biased region" description="Low complexity" evidence="1">
    <location>
        <begin position="628"/>
        <end position="637"/>
    </location>
</feature>
<accession>A0A0G4H3Y5</accession>
<feature type="compositionally biased region" description="Low complexity" evidence="1">
    <location>
        <begin position="584"/>
        <end position="594"/>
    </location>
</feature>
<evidence type="ECO:0000256" key="1">
    <source>
        <dbReference type="SAM" id="MobiDB-lite"/>
    </source>
</evidence>
<dbReference type="PANTHER" id="PTHR15577:SF2">
    <property type="entry name" value="ZINC FINGER PROTEIN 318"/>
    <property type="match status" value="1"/>
</dbReference>
<dbReference type="GO" id="GO:0045892">
    <property type="term" value="P:negative regulation of DNA-templated transcription"/>
    <property type="evidence" value="ECO:0007669"/>
    <property type="project" value="TreeGrafter"/>
</dbReference>
<dbReference type="VEuPathDB" id="CryptoDB:Cvel_5656"/>
<feature type="region of interest" description="Disordered" evidence="1">
    <location>
        <begin position="1"/>
        <end position="498"/>
    </location>
</feature>
<feature type="compositionally biased region" description="Low complexity" evidence="1">
    <location>
        <begin position="1179"/>
        <end position="1188"/>
    </location>
</feature>
<feature type="compositionally biased region" description="Low complexity" evidence="1">
    <location>
        <begin position="2041"/>
        <end position="2051"/>
    </location>
</feature>
<reference evidence="2" key="1">
    <citation type="submission" date="2014-11" db="EMBL/GenBank/DDBJ databases">
        <authorList>
            <person name="Otto D Thomas"/>
            <person name="Naeem Raeece"/>
        </authorList>
    </citation>
    <scope>NUCLEOTIDE SEQUENCE</scope>
</reference>
<name>A0A0G4H3Y5_9ALVE</name>
<feature type="region of interest" description="Disordered" evidence="1">
    <location>
        <begin position="776"/>
        <end position="848"/>
    </location>
</feature>
<dbReference type="PANTHER" id="PTHR15577">
    <property type="entry name" value="ZINC FINGER CONTAINING PROTEIN"/>
    <property type="match status" value="1"/>
</dbReference>
<feature type="compositionally biased region" description="Pro residues" evidence="1">
    <location>
        <begin position="327"/>
        <end position="338"/>
    </location>
</feature>
<dbReference type="EMBL" id="CDMZ01001853">
    <property type="protein sequence ID" value="CEM38423.1"/>
    <property type="molecule type" value="Genomic_DNA"/>
</dbReference>
<feature type="region of interest" description="Disordered" evidence="1">
    <location>
        <begin position="2004"/>
        <end position="2080"/>
    </location>
</feature>
<dbReference type="GO" id="GO:0045893">
    <property type="term" value="P:positive regulation of DNA-templated transcription"/>
    <property type="evidence" value="ECO:0007669"/>
    <property type="project" value="TreeGrafter"/>
</dbReference>
<feature type="compositionally biased region" description="Basic and acidic residues" evidence="1">
    <location>
        <begin position="1534"/>
        <end position="1547"/>
    </location>
</feature>
<feature type="region of interest" description="Disordered" evidence="1">
    <location>
        <begin position="1094"/>
        <end position="1693"/>
    </location>
</feature>
<protein>
    <submittedName>
        <fullName evidence="2">Uncharacterized protein</fullName>
    </submittedName>
</protein>
<feature type="compositionally biased region" description="Basic residues" evidence="1">
    <location>
        <begin position="159"/>
        <end position="170"/>
    </location>
</feature>
<evidence type="ECO:0000313" key="2">
    <source>
        <dbReference type="EMBL" id="CEM38423.1"/>
    </source>
</evidence>
<feature type="compositionally biased region" description="Polar residues" evidence="1">
    <location>
        <begin position="80"/>
        <end position="109"/>
    </location>
</feature>
<feature type="compositionally biased region" description="Polar residues" evidence="1">
    <location>
        <begin position="2016"/>
        <end position="2031"/>
    </location>
</feature>
<feature type="region of interest" description="Disordered" evidence="1">
    <location>
        <begin position="1887"/>
        <end position="1918"/>
    </location>
</feature>
<feature type="compositionally biased region" description="Basic and acidic residues" evidence="1">
    <location>
        <begin position="1589"/>
        <end position="1602"/>
    </location>
</feature>
<proteinExistence type="predicted"/>
<sequence>MQQAGQAQPQPVHWFSAGPPGIHSQENEVNKSVRIFQDPHNAARAPKSRAGASDDGGSRKSALTRPASAVVSEYDHQRHSSGPANELGRSNSPQDMQRGNATGRTSNSLYDLPDDSPQERARGGGRAGSGTFQASAAAGMLRSESPPIFKAEGSEAGSRRSRGPSRRSRSNSRQSSNGFPEDRHPSTIAMTHQTEIEASSRDANCAMQLESRHGQPPDSSADRDSMMPLAPPTQAHTRAETHAQPETGHPQQHPPGGGTFGERKPPIPSYGASAVFGGSRRPSQSSVPGHQQQAAGGASGATFGGPLGGQQGRPFNHWGPVSAQDPIPEPFSTAPPPFTGMKPISQQEAPTPAPFPTIYAFPSGDHRQAPQANQMYGGQVEGGRSRSASQPSVGAMYYPPQPQGPSHAQHVYAQSQMPPQGPPFSVHGDKAEKEAMERRLREEREEKEMQAQREKEKERERERQREKEEEREERRAREREREKQMEQQRRASAVQESEALTRAVQNEIQRCLQPVLQAQQQQLLLFQQQQEQVQAFQSQIQMRDQREREAEERAARERGRESERPSQEVQRHAQMLSGDKTKSRSSASQTSSSTIRKEKGLSRNSSEKGREREAGDTKTNSPLPPTPQTQTASQQSPTALPLMDASNNRVGFLVWGENGVRLQLDDPSAAPQLAGGSCDKATSTRGKLVSGHTTRRPQAGVVSSQGSPEQPPVSFDTPDVSQQLKDLLVRAGMDARGGPIVITVPKGEAEGAVILQNAAGSILLKGGGSPHVAALPPPMQVPRSSPQKDPLMKMSPSESSPPPYTPARTRGGRGDTETCRSCAPPPAMSCARSRQPGDPSSPSPAVSGRHLNTEAAARGRLPVGLQGMAPDCPPPASPSPVAGCAPYLSPGSPPLASKRGCLEPLQHHGRLVDASKGGCVPLVQPLSPSSKDRLRLTLPPHHPLAGNPCLAACEPPPCGAGVCGAAVGVGGACGASPCGPLRCGSAADIHFDPHFPVPLPLSWREAEEGSLSSCFKSQSFHDLHAGLYRWDCGPGKAVKDTVKKSPMKKLDELMAVLYPNGKRREDQVHTDDGKSIVSADPYRLVDHLPTVSASVRERGVSEREGRGRDYKYHREEKKDRGERTQHRRSSADHHRRTSVDHHRSRESDSRSRHNRGDRTDRRGSGSEAAASRHHRRSSTSHAHQSASPSPAPSDRERRGSVRPSSGGGERRGSVRPSSGGGERRGSVRPSSGAGERRGSVRPSASEGRSRRRSVAPGGAESDASGSVVPKINVVSSEPRVRPHSIPNHLRRGSHVPGDVPPPSGRSSNHDSSVIQLNQAVDKEHQSTAYFGRRSSTAAPAEEGGRNRRSSLSGGGRRGSVRPDSGGGSDRRGSVRPDESRERRGSVRPGSSDRRGSVRPEGGGRRSSTATVGGDDKHKFGGGRRSSVRPGDDSDREKERNRRGSVRPPPSASGYEAEASQSERRGSVCPDSQRRSSVRPDSGGRRGSVMPDGSDREKSRERRSSVRPEGGDGGRRGSVRPESGRRGSTMPPGADSERRGSVRPESGRRGSTMPTASGSERRGSVRPESGRRSSVRPESGGRRGSTMPEGGERRGSVRPESGRRGSTRPESGGRRGSTLPSIVPQTRRGSNAKDAGGGSDRERRGSRRGSQTEVPVFQIPLELLQAEHVKPRNSVSGTPNNNPSGGEKEKGGGDSSILLLNVEATEAHAGVFESLKEQQQHTKKVPMRLVKELSLKRLPLPLTHLSPSSAPLCDLAEVSAASACPPFHLQSAPTDQSAGASVRCMALPSAPRDALCPPVHRTIIHETDPHCVSPSPRVSVGKEREVQRLVHVPSDKPRKEKEVQRLVHVPSDDPTRASSTAICRTGRSAHQPNKSLLTKCKTEGSLPIPRRTLTRAPPSCPVPGFSPRQRNRPRTLNATSPDCCGPSETAAVTECRSLCSIEEGPQLRSLPKQKTTLCHTQTITRSPEGCAPIPLACPPPRTAQDSMLPFTDSKCAKLEGGAQSMMQLPPSRGRPQPDSQGNAESSRLSFSSRVRDQQREITQGTSSTTQTSVHPISPERHNPRPDVFRHPSPPLSNPLRKAGANIIDADGVCRLPGARACDPLGDDPECAHPCRPSNNLSRDPSPKLQPPMPLSVQPEIQAILSHSRAHGSFQPPPSPRPFSSLPTVPTHAPPRGDRIDVAVCPKGGARMGLGGAGRLDVAIFPPGGAMSDASSTSNANSRLSFSSKNVQNSNSTLNIPNPADGRLYFSSCPPPGPHSEGVVVFDKQQQILPAELAELQRFNLLKETAFHQNAFRVEENSRIPTKTPSALCGRPYGRNCL</sequence>
<feature type="compositionally biased region" description="Polar residues" evidence="1">
    <location>
        <begin position="1304"/>
        <end position="1318"/>
    </location>
</feature>
<feature type="compositionally biased region" description="Basic and acidic residues" evidence="1">
    <location>
        <begin position="2056"/>
        <end position="2068"/>
    </location>
</feature>